<evidence type="ECO:0000256" key="7">
    <source>
        <dbReference type="SAM" id="MobiDB-lite"/>
    </source>
</evidence>
<dbReference type="InterPro" id="IPR015500">
    <property type="entry name" value="Peptidase_S8_subtilisin-rel"/>
</dbReference>
<dbReference type="InterPro" id="IPR023828">
    <property type="entry name" value="Peptidase_S8_Ser-AS"/>
</dbReference>
<dbReference type="PANTHER" id="PTHR43806">
    <property type="entry name" value="PEPTIDASE S8"/>
    <property type="match status" value="1"/>
</dbReference>
<feature type="domain" description="Peptidase S8/S53" evidence="8">
    <location>
        <begin position="159"/>
        <end position="390"/>
    </location>
</feature>
<dbReference type="InterPro" id="IPR034193">
    <property type="entry name" value="PCSK9_ProteinaseK-like"/>
</dbReference>
<evidence type="ECO:0000313" key="11">
    <source>
        <dbReference type="Proteomes" id="UP001235712"/>
    </source>
</evidence>
<feature type="active site" description="Charge relay system" evidence="5">
    <location>
        <position position="168"/>
    </location>
</feature>
<feature type="active site" description="Charge relay system" evidence="5">
    <location>
        <position position="201"/>
    </location>
</feature>
<keyword evidence="2 5" id="KW-0645">Protease</keyword>
<name>A0ABT9P294_9ACTN</name>
<dbReference type="PROSITE" id="PS00138">
    <property type="entry name" value="SUBTILASE_SER"/>
    <property type="match status" value="1"/>
</dbReference>
<dbReference type="Proteomes" id="UP001235712">
    <property type="component" value="Unassembled WGS sequence"/>
</dbReference>
<dbReference type="Gene3D" id="2.60.120.380">
    <property type="match status" value="1"/>
</dbReference>
<dbReference type="SUPFAM" id="SSF52743">
    <property type="entry name" value="Subtilisin-like"/>
    <property type="match status" value="1"/>
</dbReference>
<accession>A0ABT9P294</accession>
<dbReference type="InterPro" id="IPR036852">
    <property type="entry name" value="Peptidase_S8/S53_dom_sf"/>
</dbReference>
<evidence type="ECO:0000256" key="2">
    <source>
        <dbReference type="ARBA" id="ARBA00022670"/>
    </source>
</evidence>
<dbReference type="EMBL" id="JAUSQZ010000001">
    <property type="protein sequence ID" value="MDP9826350.1"/>
    <property type="molecule type" value="Genomic_DNA"/>
</dbReference>
<keyword evidence="3 5" id="KW-0378">Hydrolase</keyword>
<dbReference type="CDD" id="cd04077">
    <property type="entry name" value="Peptidases_S8_PCSK9_ProteinaseK_like"/>
    <property type="match status" value="1"/>
</dbReference>
<dbReference type="Gene3D" id="3.40.50.200">
    <property type="entry name" value="Peptidase S8/S53 domain"/>
    <property type="match status" value="1"/>
</dbReference>
<comment type="caution">
    <text evidence="10">The sequence shown here is derived from an EMBL/GenBank/DDBJ whole genome shotgun (WGS) entry which is preliminary data.</text>
</comment>
<dbReference type="PANTHER" id="PTHR43806:SF11">
    <property type="entry name" value="CEREVISIN-RELATED"/>
    <property type="match status" value="1"/>
</dbReference>
<dbReference type="InterPro" id="IPR000209">
    <property type="entry name" value="Peptidase_S8/S53_dom"/>
</dbReference>
<gene>
    <name evidence="10" type="ORF">J2S57_002099</name>
</gene>
<dbReference type="SUPFAM" id="SSF54897">
    <property type="entry name" value="Protease propeptides/inhibitors"/>
    <property type="match status" value="1"/>
</dbReference>
<evidence type="ECO:0000256" key="5">
    <source>
        <dbReference type="PROSITE-ProRule" id="PRU01240"/>
    </source>
</evidence>
<dbReference type="PROSITE" id="PS00136">
    <property type="entry name" value="SUBTILASE_ASP"/>
    <property type="match status" value="1"/>
</dbReference>
<dbReference type="GO" id="GO:0008233">
    <property type="term" value="F:peptidase activity"/>
    <property type="evidence" value="ECO:0007669"/>
    <property type="project" value="UniProtKB-KW"/>
</dbReference>
<sequence length="574" mass="57411">MGERHITLDLPTKLLVAAVGTAAVLTALPGSAEESSADASSYAAQVLGTGEADVIPGQYIVVLKAPATGEDNAALDAAVDRAEDRGAEVTHEYGDAINGYAAEMSAAELAKARQDPAVAYIVADRTMSISGSRSVSSWGQDRVDQRSGLNGKLVTSGDGSGVTAYVIDTGVRSTHSDLAGRVLSGYSTVSDGNGTEDCAGHGTHVAGTIGGATYGVAPGVNIVPVRVLGCDGSGTSSDVIAGVNWVTANASGPSVVNMSLGGESNAALDNAVNASIASGITYAVAAGNDAKDACTNSPADVPNAITVAASTNTDMNASFSNFGSCVDLYGPGQSIVSDWYTSNTATKTLSGTSMATPHVAGAIALYLQGDPAAAPATVASALVSSATSDALSGVPSGTPNLLLYVGSTASTSTPAPTTPTATPTTAVPVTSPTTSPSASPTTAPTTGPTPAPTATSTPTPTTTSTITPTPTKPAPTCTTTTTGKVTLKTRAITASTYTSKKAGLHRGCLSGPKGTNFDLTLSKWNGKRWVVVKTGEKSGSSETVSYTGTSGKYRWTVEREKGKGSYTLKISHPA</sequence>
<reference evidence="10 11" key="1">
    <citation type="submission" date="2023-07" db="EMBL/GenBank/DDBJ databases">
        <title>Sequencing the genomes of 1000 actinobacteria strains.</title>
        <authorList>
            <person name="Klenk H.-P."/>
        </authorList>
    </citation>
    <scope>NUCLEOTIDE SEQUENCE [LARGE SCALE GENOMIC DNA]</scope>
    <source>
        <strain evidence="10 11">DSM 44388</strain>
    </source>
</reference>
<keyword evidence="11" id="KW-1185">Reference proteome</keyword>
<evidence type="ECO:0000256" key="1">
    <source>
        <dbReference type="ARBA" id="ARBA00011073"/>
    </source>
</evidence>
<evidence type="ECO:0000256" key="6">
    <source>
        <dbReference type="RuleBase" id="RU003355"/>
    </source>
</evidence>
<dbReference type="Pfam" id="PF05922">
    <property type="entry name" value="Inhibitor_I9"/>
    <property type="match status" value="1"/>
</dbReference>
<evidence type="ECO:0000259" key="8">
    <source>
        <dbReference type="Pfam" id="PF00082"/>
    </source>
</evidence>
<organism evidence="10 11">
    <name type="scientific">Kineosporia succinea</name>
    <dbReference type="NCBI Taxonomy" id="84632"/>
    <lineage>
        <taxon>Bacteria</taxon>
        <taxon>Bacillati</taxon>
        <taxon>Actinomycetota</taxon>
        <taxon>Actinomycetes</taxon>
        <taxon>Kineosporiales</taxon>
        <taxon>Kineosporiaceae</taxon>
        <taxon>Kineosporia</taxon>
    </lineage>
</organism>
<dbReference type="Pfam" id="PF00082">
    <property type="entry name" value="Peptidase_S8"/>
    <property type="match status" value="1"/>
</dbReference>
<dbReference type="InterPro" id="IPR037045">
    <property type="entry name" value="S8pro/Inhibitor_I9_sf"/>
</dbReference>
<dbReference type="InterPro" id="IPR022398">
    <property type="entry name" value="Peptidase_S8_His-AS"/>
</dbReference>
<feature type="region of interest" description="Disordered" evidence="7">
    <location>
        <begin position="410"/>
        <end position="481"/>
    </location>
</feature>
<feature type="domain" description="Inhibitor I9" evidence="9">
    <location>
        <begin position="58"/>
        <end position="129"/>
    </location>
</feature>
<dbReference type="RefSeq" id="WP_307241060.1">
    <property type="nucleotide sequence ID" value="NZ_JAUSQZ010000001.1"/>
</dbReference>
<dbReference type="GO" id="GO:0006508">
    <property type="term" value="P:proteolysis"/>
    <property type="evidence" value="ECO:0007669"/>
    <property type="project" value="UniProtKB-KW"/>
</dbReference>
<evidence type="ECO:0000259" key="9">
    <source>
        <dbReference type="Pfam" id="PF05922"/>
    </source>
</evidence>
<dbReference type="Gene3D" id="3.30.70.80">
    <property type="entry name" value="Peptidase S8 propeptide/proteinase inhibitor I9"/>
    <property type="match status" value="1"/>
</dbReference>
<dbReference type="InterPro" id="IPR010259">
    <property type="entry name" value="S8pro/Inhibitor_I9"/>
</dbReference>
<dbReference type="PROSITE" id="PS00137">
    <property type="entry name" value="SUBTILASE_HIS"/>
    <property type="match status" value="1"/>
</dbReference>
<evidence type="ECO:0000313" key="10">
    <source>
        <dbReference type="EMBL" id="MDP9826350.1"/>
    </source>
</evidence>
<feature type="active site" description="Charge relay system" evidence="5">
    <location>
        <position position="353"/>
    </location>
</feature>
<proteinExistence type="inferred from homology"/>
<evidence type="ECO:0000256" key="3">
    <source>
        <dbReference type="ARBA" id="ARBA00022801"/>
    </source>
</evidence>
<dbReference type="InterPro" id="IPR023827">
    <property type="entry name" value="Peptidase_S8_Asp-AS"/>
</dbReference>
<keyword evidence="4 5" id="KW-0720">Serine protease</keyword>
<dbReference type="PRINTS" id="PR00723">
    <property type="entry name" value="SUBTILISIN"/>
</dbReference>
<evidence type="ECO:0000256" key="4">
    <source>
        <dbReference type="ARBA" id="ARBA00022825"/>
    </source>
</evidence>
<comment type="similarity">
    <text evidence="1 5 6">Belongs to the peptidase S8 family.</text>
</comment>
<dbReference type="InterPro" id="IPR050131">
    <property type="entry name" value="Peptidase_S8_subtilisin-like"/>
</dbReference>
<protein>
    <submittedName>
        <fullName evidence="10">Subtilisin family serine protease</fullName>
    </submittedName>
</protein>
<dbReference type="PROSITE" id="PS51892">
    <property type="entry name" value="SUBTILASE"/>
    <property type="match status" value="1"/>
</dbReference>